<evidence type="ECO:0000313" key="4">
    <source>
        <dbReference type="Proteomes" id="UP000553632"/>
    </source>
</evidence>
<reference evidence="3 4" key="1">
    <citation type="submission" date="2020-04" db="EMBL/GenBank/DDBJ databases">
        <title>Perkinsus olseni comparative genomics.</title>
        <authorList>
            <person name="Bogema D.R."/>
        </authorList>
    </citation>
    <scope>NUCLEOTIDE SEQUENCE [LARGE SCALE GENOMIC DNA]</scope>
    <source>
        <strain evidence="3 4">ATCC PRA-207</strain>
    </source>
</reference>
<dbReference type="EMBL" id="JABANO010016614">
    <property type="protein sequence ID" value="KAF4734873.1"/>
    <property type="molecule type" value="Genomic_DNA"/>
</dbReference>
<feature type="non-terminal residue" evidence="3">
    <location>
        <position position="143"/>
    </location>
</feature>
<sequence length="143" mass="15064">KEANRGIKLVTFSQGRHLLSEASSSDDSSTTSASSLDAPEGTDDLRPQRRPNAVSKSSPLYVLVSGEVSMRMTPSDGETREVYRPQPGEMFGVLSSTMGGSTANEWQATAASEVRAVSIPAELVSYVGSIAPTCMLSMFAATA</sequence>
<accession>A0A7J6SPX9</accession>
<dbReference type="Pfam" id="PF00027">
    <property type="entry name" value="cNMP_binding"/>
    <property type="match status" value="1"/>
</dbReference>
<name>A0A7J6SPX9_PEROL</name>
<gene>
    <name evidence="3" type="primary">PNPLA6_8</name>
    <name evidence="3" type="ORF">FOZ63_020710</name>
</gene>
<dbReference type="SUPFAM" id="SSF51206">
    <property type="entry name" value="cAMP-binding domain-like"/>
    <property type="match status" value="1"/>
</dbReference>
<dbReference type="Gene3D" id="2.60.120.10">
    <property type="entry name" value="Jelly Rolls"/>
    <property type="match status" value="1"/>
</dbReference>
<dbReference type="Proteomes" id="UP000553632">
    <property type="component" value="Unassembled WGS sequence"/>
</dbReference>
<feature type="compositionally biased region" description="Low complexity" evidence="1">
    <location>
        <begin position="20"/>
        <end position="38"/>
    </location>
</feature>
<evidence type="ECO:0000256" key="1">
    <source>
        <dbReference type="SAM" id="MobiDB-lite"/>
    </source>
</evidence>
<feature type="region of interest" description="Disordered" evidence="1">
    <location>
        <begin position="14"/>
        <end position="58"/>
    </location>
</feature>
<dbReference type="CDD" id="cd00038">
    <property type="entry name" value="CAP_ED"/>
    <property type="match status" value="1"/>
</dbReference>
<feature type="domain" description="Cyclic nucleotide-binding" evidence="2">
    <location>
        <begin position="60"/>
        <end position="122"/>
    </location>
</feature>
<feature type="non-terminal residue" evidence="3">
    <location>
        <position position="1"/>
    </location>
</feature>
<dbReference type="InterPro" id="IPR014710">
    <property type="entry name" value="RmlC-like_jellyroll"/>
</dbReference>
<dbReference type="AlphaFoldDB" id="A0A7J6SPX9"/>
<comment type="caution">
    <text evidence="3">The sequence shown here is derived from an EMBL/GenBank/DDBJ whole genome shotgun (WGS) entry which is preliminary data.</text>
</comment>
<keyword evidence="4" id="KW-1185">Reference proteome</keyword>
<evidence type="ECO:0000313" key="3">
    <source>
        <dbReference type="EMBL" id="KAF4734873.1"/>
    </source>
</evidence>
<protein>
    <submittedName>
        <fullName evidence="3">Neuropathy target esterase</fullName>
    </submittedName>
</protein>
<dbReference type="InterPro" id="IPR018490">
    <property type="entry name" value="cNMP-bd_dom_sf"/>
</dbReference>
<evidence type="ECO:0000259" key="2">
    <source>
        <dbReference type="Pfam" id="PF00027"/>
    </source>
</evidence>
<organism evidence="3 4">
    <name type="scientific">Perkinsus olseni</name>
    <name type="common">Perkinsus atlanticus</name>
    <dbReference type="NCBI Taxonomy" id="32597"/>
    <lineage>
        <taxon>Eukaryota</taxon>
        <taxon>Sar</taxon>
        <taxon>Alveolata</taxon>
        <taxon>Perkinsozoa</taxon>
        <taxon>Perkinsea</taxon>
        <taxon>Perkinsida</taxon>
        <taxon>Perkinsidae</taxon>
        <taxon>Perkinsus</taxon>
    </lineage>
</organism>
<proteinExistence type="predicted"/>
<dbReference type="InterPro" id="IPR000595">
    <property type="entry name" value="cNMP-bd_dom"/>
</dbReference>